<gene>
    <name evidence="2" type="ORF">FRZ03_25240</name>
</gene>
<feature type="region of interest" description="Disordered" evidence="1">
    <location>
        <begin position="198"/>
        <end position="232"/>
    </location>
</feature>
<sequence length="232" mass="26098">MSENVSLGIICGIFDGPSATCHADHVPNGMPMDRASCVRLLQPHQDRFDQCFRNAWERWKEWLKKLDGSPADVSPRTRANALYDFIKAEAVTQFLGIEHVRVREERGFLIIQIHDRLAIRFKKFRGSKLRTSGIPTSQARAFQVQALEFDSEIEPMTHLVAGYLLDKFEVDLEKLAITCTIDGEHLWAPIEIIPDTGESGVTIPMSTAPTDGPRPVIRSTRKAPAEETSENK</sequence>
<dbReference type="AlphaFoldDB" id="A0A5C6J7N8"/>
<evidence type="ECO:0000256" key="1">
    <source>
        <dbReference type="SAM" id="MobiDB-lite"/>
    </source>
</evidence>
<organism evidence="2 3">
    <name type="scientific">Streptomyces misionensis</name>
    <dbReference type="NCBI Taxonomy" id="67331"/>
    <lineage>
        <taxon>Bacteria</taxon>
        <taxon>Bacillati</taxon>
        <taxon>Actinomycetota</taxon>
        <taxon>Actinomycetes</taxon>
        <taxon>Kitasatosporales</taxon>
        <taxon>Streptomycetaceae</taxon>
        <taxon>Streptomyces</taxon>
    </lineage>
</organism>
<evidence type="ECO:0000313" key="3">
    <source>
        <dbReference type="Proteomes" id="UP000320481"/>
    </source>
</evidence>
<evidence type="ECO:0000313" key="2">
    <source>
        <dbReference type="EMBL" id="TWV37181.1"/>
    </source>
</evidence>
<dbReference type="EMBL" id="VOGW01000148">
    <property type="protein sequence ID" value="TWV37181.1"/>
    <property type="molecule type" value="Genomic_DNA"/>
</dbReference>
<protein>
    <submittedName>
        <fullName evidence="2">Uncharacterized protein</fullName>
    </submittedName>
</protein>
<accession>A0A5C6J7N8</accession>
<dbReference type="Proteomes" id="UP000320481">
    <property type="component" value="Unassembled WGS sequence"/>
</dbReference>
<name>A0A5C6J7N8_9ACTN</name>
<feature type="compositionally biased region" description="Basic and acidic residues" evidence="1">
    <location>
        <begin position="223"/>
        <end position="232"/>
    </location>
</feature>
<comment type="caution">
    <text evidence="2">The sequence shown here is derived from an EMBL/GenBank/DDBJ whole genome shotgun (WGS) entry which is preliminary data.</text>
</comment>
<keyword evidence="3" id="KW-1185">Reference proteome</keyword>
<dbReference type="RefSeq" id="WP_146467425.1">
    <property type="nucleotide sequence ID" value="NZ_VOGW01000148.1"/>
</dbReference>
<reference evidence="2" key="1">
    <citation type="journal article" date="2019" name="Microbiol. Resour. Announc.">
        <title>Draft Genomic Sequences of Streptomyces misionensis and Streptomyces albidoflavus, bacteria applied for phytopathogen biocontrol.</title>
        <authorList>
            <person name="Pylro V."/>
            <person name="Dias A."/>
            <person name="Andreote F."/>
            <person name="Varani A."/>
            <person name="Andreote C."/>
            <person name="Bernardo E."/>
            <person name="Martins T."/>
        </authorList>
    </citation>
    <scope>NUCLEOTIDE SEQUENCE [LARGE SCALE GENOMIC DNA]</scope>
    <source>
        <strain evidence="2">66</strain>
    </source>
</reference>
<proteinExistence type="predicted"/>